<dbReference type="SMART" id="SM00866">
    <property type="entry name" value="UTRA"/>
    <property type="match status" value="1"/>
</dbReference>
<dbReference type="OrthoDB" id="3615556at2"/>
<dbReference type="InterPro" id="IPR000524">
    <property type="entry name" value="Tscrpt_reg_HTH_GntR"/>
</dbReference>
<dbReference type="PRINTS" id="PR00035">
    <property type="entry name" value="HTHGNTR"/>
</dbReference>
<dbReference type="PANTHER" id="PTHR44846">
    <property type="entry name" value="MANNOSYL-D-GLYCERATE TRANSPORT/METABOLISM SYSTEM REPRESSOR MNGR-RELATED"/>
    <property type="match status" value="1"/>
</dbReference>
<dbReference type="AlphaFoldDB" id="A0A1W2D7Q4"/>
<dbReference type="InterPro" id="IPR028978">
    <property type="entry name" value="Chorismate_lyase_/UTRA_dom_sf"/>
</dbReference>
<dbReference type="SUPFAM" id="SSF64288">
    <property type="entry name" value="Chorismate lyase-like"/>
    <property type="match status" value="1"/>
</dbReference>
<dbReference type="InterPro" id="IPR036388">
    <property type="entry name" value="WH-like_DNA-bd_sf"/>
</dbReference>
<keyword evidence="1" id="KW-0805">Transcription regulation</keyword>
<keyword evidence="3" id="KW-0804">Transcription</keyword>
<reference evidence="5 6" key="1">
    <citation type="submission" date="2017-04" db="EMBL/GenBank/DDBJ databases">
        <authorList>
            <person name="Afonso C.L."/>
            <person name="Miller P.J."/>
            <person name="Scott M.A."/>
            <person name="Spackman E."/>
            <person name="Goraichik I."/>
            <person name="Dimitrov K.M."/>
            <person name="Suarez D.L."/>
            <person name="Swayne D.E."/>
        </authorList>
    </citation>
    <scope>NUCLEOTIDE SEQUENCE [LARGE SCALE GENOMIC DNA]</scope>
    <source>
        <strain evidence="5 6">DSM 43828</strain>
    </source>
</reference>
<dbReference type="SUPFAM" id="SSF46785">
    <property type="entry name" value="Winged helix' DNA-binding domain"/>
    <property type="match status" value="1"/>
</dbReference>
<dbReference type="InterPro" id="IPR050679">
    <property type="entry name" value="Bact_HTH_transcr_reg"/>
</dbReference>
<dbReference type="Gene3D" id="1.10.10.10">
    <property type="entry name" value="Winged helix-like DNA-binding domain superfamily/Winged helix DNA-binding domain"/>
    <property type="match status" value="1"/>
</dbReference>
<evidence type="ECO:0000313" key="5">
    <source>
        <dbReference type="EMBL" id="SMC93451.1"/>
    </source>
</evidence>
<dbReference type="RefSeq" id="WP_084428142.1">
    <property type="nucleotide sequence ID" value="NZ_FWXV01000002.1"/>
</dbReference>
<sequence length="252" mass="27493">MVDRTSGVPAYRQIADDLRSQIESGRLAPGSPLPSERDLVETYDASRPTIREAVKLLRNSGLVVAQHGRGVFVRSHNLVTRLARTRLSRSARAENKGAFMGDAAAGDFVPNVSVQVRVEAADERIADLLNITPGAEVLVRDRVMRADDVAVQLAVSRLPRDLTQGTVIEDVDTGPGGVYARLEDSGHVLHHFDVFVSARMPTVEEQSLLQLPEGSPVMAVTRVANTADRPVEVNDIVLDANRYELHYQLAAD</sequence>
<dbReference type="PANTHER" id="PTHR44846:SF17">
    <property type="entry name" value="GNTR-FAMILY TRANSCRIPTIONAL REGULATOR"/>
    <property type="match status" value="1"/>
</dbReference>
<dbReference type="Proteomes" id="UP000192674">
    <property type="component" value="Unassembled WGS sequence"/>
</dbReference>
<keyword evidence="2" id="KW-0238">DNA-binding</keyword>
<dbReference type="PROSITE" id="PS50949">
    <property type="entry name" value="HTH_GNTR"/>
    <property type="match status" value="1"/>
</dbReference>
<evidence type="ECO:0000313" key="6">
    <source>
        <dbReference type="Proteomes" id="UP000192674"/>
    </source>
</evidence>
<dbReference type="Gene3D" id="3.40.1410.10">
    <property type="entry name" value="Chorismate lyase-like"/>
    <property type="match status" value="1"/>
</dbReference>
<gene>
    <name evidence="5" type="ORF">SAMN05661093_02980</name>
</gene>
<name>A0A1W2D7Q4_KIBAR</name>
<dbReference type="CDD" id="cd07377">
    <property type="entry name" value="WHTH_GntR"/>
    <property type="match status" value="1"/>
</dbReference>
<evidence type="ECO:0000256" key="3">
    <source>
        <dbReference type="ARBA" id="ARBA00023163"/>
    </source>
</evidence>
<feature type="domain" description="HTH gntR-type" evidence="4">
    <location>
        <begin position="8"/>
        <end position="76"/>
    </location>
</feature>
<evidence type="ECO:0000259" key="4">
    <source>
        <dbReference type="PROSITE" id="PS50949"/>
    </source>
</evidence>
<dbReference type="InterPro" id="IPR011663">
    <property type="entry name" value="UTRA"/>
</dbReference>
<keyword evidence="6" id="KW-1185">Reference proteome</keyword>
<evidence type="ECO:0000256" key="1">
    <source>
        <dbReference type="ARBA" id="ARBA00023015"/>
    </source>
</evidence>
<accession>A0A1W2D7Q4</accession>
<organism evidence="5 6">
    <name type="scientific">Kibdelosporangium aridum</name>
    <dbReference type="NCBI Taxonomy" id="2030"/>
    <lineage>
        <taxon>Bacteria</taxon>
        <taxon>Bacillati</taxon>
        <taxon>Actinomycetota</taxon>
        <taxon>Actinomycetes</taxon>
        <taxon>Pseudonocardiales</taxon>
        <taxon>Pseudonocardiaceae</taxon>
        <taxon>Kibdelosporangium</taxon>
    </lineage>
</organism>
<dbReference type="GO" id="GO:0045892">
    <property type="term" value="P:negative regulation of DNA-templated transcription"/>
    <property type="evidence" value="ECO:0007669"/>
    <property type="project" value="TreeGrafter"/>
</dbReference>
<dbReference type="SMART" id="SM00345">
    <property type="entry name" value="HTH_GNTR"/>
    <property type="match status" value="1"/>
</dbReference>
<dbReference type="Pfam" id="PF07702">
    <property type="entry name" value="UTRA"/>
    <property type="match status" value="1"/>
</dbReference>
<dbReference type="InterPro" id="IPR036390">
    <property type="entry name" value="WH_DNA-bd_sf"/>
</dbReference>
<dbReference type="GO" id="GO:0003677">
    <property type="term" value="F:DNA binding"/>
    <property type="evidence" value="ECO:0007669"/>
    <property type="project" value="UniProtKB-KW"/>
</dbReference>
<dbReference type="EMBL" id="FWXV01000002">
    <property type="protein sequence ID" value="SMC93451.1"/>
    <property type="molecule type" value="Genomic_DNA"/>
</dbReference>
<proteinExistence type="predicted"/>
<dbReference type="Pfam" id="PF00392">
    <property type="entry name" value="GntR"/>
    <property type="match status" value="1"/>
</dbReference>
<evidence type="ECO:0000256" key="2">
    <source>
        <dbReference type="ARBA" id="ARBA00023125"/>
    </source>
</evidence>
<dbReference type="GO" id="GO:0003700">
    <property type="term" value="F:DNA-binding transcription factor activity"/>
    <property type="evidence" value="ECO:0007669"/>
    <property type="project" value="InterPro"/>
</dbReference>
<protein>
    <submittedName>
        <fullName evidence="5">GntR family transcriptional regulator</fullName>
    </submittedName>
</protein>